<proteinExistence type="predicted"/>
<organism evidence="2 3">
    <name type="scientific">Bacillus cereus</name>
    <dbReference type="NCBI Taxonomy" id="1396"/>
    <lineage>
        <taxon>Bacteria</taxon>
        <taxon>Bacillati</taxon>
        <taxon>Bacillota</taxon>
        <taxon>Bacilli</taxon>
        <taxon>Bacillales</taxon>
        <taxon>Bacillaceae</taxon>
        <taxon>Bacillus</taxon>
        <taxon>Bacillus cereus group</taxon>
    </lineage>
</organism>
<protein>
    <submittedName>
        <fullName evidence="2">Uncharacterized protein</fullName>
    </submittedName>
</protein>
<dbReference type="AlphaFoldDB" id="A0A9X6UC60"/>
<evidence type="ECO:0000256" key="1">
    <source>
        <dbReference type="SAM" id="MobiDB-lite"/>
    </source>
</evidence>
<reference evidence="2 3" key="1">
    <citation type="submission" date="2017-09" db="EMBL/GenBank/DDBJ databases">
        <title>Large-scale bioinformatics analysis of Bacillus genomes uncovers conserved roles of natural products in bacterial physiology.</title>
        <authorList>
            <consortium name="Agbiome Team Llc"/>
            <person name="Bleich R.M."/>
            <person name="Kirk G.J."/>
            <person name="Santa Maria K.C."/>
            <person name="Allen S.E."/>
            <person name="Farag S."/>
            <person name="Shank E.A."/>
            <person name="Bowers A."/>
        </authorList>
    </citation>
    <scope>NUCLEOTIDE SEQUENCE [LARGE SCALE GENOMIC DNA]</scope>
    <source>
        <strain evidence="2 3">AFS027647</strain>
    </source>
</reference>
<dbReference type="EMBL" id="NUAN01000071">
    <property type="protein sequence ID" value="PEN97817.1"/>
    <property type="molecule type" value="Genomic_DNA"/>
</dbReference>
<dbReference type="Proteomes" id="UP000220691">
    <property type="component" value="Unassembled WGS sequence"/>
</dbReference>
<name>A0A9X6UC60_BACCE</name>
<feature type="compositionally biased region" description="Polar residues" evidence="1">
    <location>
        <begin position="88"/>
        <end position="99"/>
    </location>
</feature>
<comment type="caution">
    <text evidence="2">The sequence shown here is derived from an EMBL/GenBank/DDBJ whole genome shotgun (WGS) entry which is preliminary data.</text>
</comment>
<sequence length="99" mass="11363">MEENVKDNTKFYKLPYDEVADKDIDDWLKSIPRNKKAEAVRYAIRFYKAHLGEGEFFKLPNMVGSPVPAPEAKPEPKKKVGIKKQPSALIQTMKTPKED</sequence>
<gene>
    <name evidence="2" type="ORF">CN553_12270</name>
</gene>
<evidence type="ECO:0000313" key="2">
    <source>
        <dbReference type="EMBL" id="PEN97817.1"/>
    </source>
</evidence>
<feature type="region of interest" description="Disordered" evidence="1">
    <location>
        <begin position="66"/>
        <end position="99"/>
    </location>
</feature>
<accession>A0A9X6UC60</accession>
<evidence type="ECO:0000313" key="3">
    <source>
        <dbReference type="Proteomes" id="UP000220691"/>
    </source>
</evidence>
<dbReference type="RefSeq" id="WP_098126414.1">
    <property type="nucleotide sequence ID" value="NZ_NUAN01000071.1"/>
</dbReference>